<dbReference type="InterPro" id="IPR001104">
    <property type="entry name" value="3-oxo-5_a-steroid_4-DH_C"/>
</dbReference>
<dbReference type="Pfam" id="PF21696">
    <property type="entry name" value="TECR_N"/>
    <property type="match status" value="1"/>
</dbReference>
<evidence type="ECO:0000256" key="17">
    <source>
        <dbReference type="ARBA" id="ARBA00046432"/>
    </source>
</evidence>
<evidence type="ECO:0000256" key="2">
    <source>
        <dbReference type="ARBA" id="ARBA00004514"/>
    </source>
</evidence>
<name>A0A1I7VKY2_LOALO</name>
<dbReference type="PROSITE" id="PS50053">
    <property type="entry name" value="UBIQUITIN_2"/>
    <property type="match status" value="1"/>
</dbReference>
<dbReference type="InterPro" id="IPR029071">
    <property type="entry name" value="Ubiquitin-like_domsf"/>
</dbReference>
<evidence type="ECO:0000256" key="18">
    <source>
        <dbReference type="SAM" id="Phobius"/>
    </source>
</evidence>
<dbReference type="GO" id="GO:0016020">
    <property type="term" value="C:membrane"/>
    <property type="evidence" value="ECO:0007669"/>
    <property type="project" value="UniProtKB-SubCell"/>
</dbReference>
<evidence type="ECO:0000259" key="19">
    <source>
        <dbReference type="PROSITE" id="PS50053"/>
    </source>
</evidence>
<dbReference type="GO" id="GO:0003743">
    <property type="term" value="F:translation initiation factor activity"/>
    <property type="evidence" value="ECO:0007669"/>
    <property type="project" value="UniProtKB-KW"/>
</dbReference>
<dbReference type="Gene3D" id="3.10.20.90">
    <property type="entry name" value="Phosphatidylinositol 3-kinase Catalytic Subunit, Chain A, domain 1"/>
    <property type="match status" value="1"/>
</dbReference>
<comment type="subcellular location">
    <subcellularLocation>
        <location evidence="2">Cytoplasm</location>
        <location evidence="2">Cytosol</location>
    </subcellularLocation>
    <subcellularLocation>
        <location evidence="1">Membrane</location>
        <topology evidence="1">Multi-pass membrane protein</topology>
    </subcellularLocation>
</comment>
<dbReference type="InterPro" id="IPR005835">
    <property type="entry name" value="NTP_transferase_dom"/>
</dbReference>
<dbReference type="InterPro" id="IPR029044">
    <property type="entry name" value="Nucleotide-diphossugar_trans"/>
</dbReference>
<keyword evidence="20" id="KW-1185">Reference proteome</keyword>
<evidence type="ECO:0000256" key="12">
    <source>
        <dbReference type="ARBA" id="ARBA00023136"/>
    </source>
</evidence>
<keyword evidence="13" id="KW-0443">Lipid metabolism</keyword>
<dbReference type="InterPro" id="IPR049127">
    <property type="entry name" value="TECR-like_N"/>
</dbReference>
<dbReference type="eggNOG" id="KOG1462">
    <property type="taxonomic scope" value="Eukaryota"/>
</dbReference>
<proteinExistence type="inferred from homology"/>
<evidence type="ECO:0000256" key="14">
    <source>
        <dbReference type="ARBA" id="ARBA00044196"/>
    </source>
</evidence>
<dbReference type="SUPFAM" id="SSF54236">
    <property type="entry name" value="Ubiquitin-like"/>
    <property type="match status" value="1"/>
</dbReference>
<dbReference type="WBParaSite" id="EN70_3712">
    <property type="protein sequence ID" value="EN70_3712"/>
    <property type="gene ID" value="EN70_3712"/>
</dbReference>
<comment type="similarity">
    <text evidence="4">Belongs to the eIF-2B gamma/epsilon subunits family.</text>
</comment>
<evidence type="ECO:0000256" key="9">
    <source>
        <dbReference type="ARBA" id="ARBA00022832"/>
    </source>
</evidence>
<keyword evidence="12 18" id="KW-0472">Membrane</keyword>
<dbReference type="SUPFAM" id="SSF53448">
    <property type="entry name" value="Nucleotide-diphospho-sugar transferases"/>
    <property type="match status" value="1"/>
</dbReference>
<dbReference type="GO" id="GO:0005851">
    <property type="term" value="C:eukaryotic translation initiation factor 2B complex"/>
    <property type="evidence" value="ECO:0007669"/>
    <property type="project" value="TreeGrafter"/>
</dbReference>
<dbReference type="InterPro" id="IPR051960">
    <property type="entry name" value="eIF2B_gamma"/>
</dbReference>
<reference evidence="20" key="1">
    <citation type="submission" date="2012-04" db="EMBL/GenBank/DDBJ databases">
        <title>The Genome Sequence of Loa loa.</title>
        <authorList>
            <consortium name="The Broad Institute Genome Sequencing Platform"/>
            <consortium name="Broad Institute Genome Sequencing Center for Infectious Disease"/>
            <person name="Nutman T.B."/>
            <person name="Fink D.L."/>
            <person name="Russ C."/>
            <person name="Young S."/>
            <person name="Zeng Q."/>
            <person name="Gargeya S."/>
            <person name="Alvarado L."/>
            <person name="Berlin A."/>
            <person name="Chapman S.B."/>
            <person name="Chen Z."/>
            <person name="Freedman E."/>
            <person name="Gellesch M."/>
            <person name="Goldberg J."/>
            <person name="Griggs A."/>
            <person name="Gujja S."/>
            <person name="Heilman E.R."/>
            <person name="Heiman D."/>
            <person name="Howarth C."/>
            <person name="Mehta T."/>
            <person name="Neiman D."/>
            <person name="Pearson M."/>
            <person name="Roberts A."/>
            <person name="Saif S."/>
            <person name="Shea T."/>
            <person name="Shenoy N."/>
            <person name="Sisk P."/>
            <person name="Stolte C."/>
            <person name="Sykes S."/>
            <person name="White J."/>
            <person name="Yandava C."/>
            <person name="Haas B."/>
            <person name="Henn M.R."/>
            <person name="Nusbaum C."/>
            <person name="Birren B."/>
        </authorList>
    </citation>
    <scope>NUCLEOTIDE SEQUENCE [LARGE SCALE GENOMIC DNA]</scope>
</reference>
<evidence type="ECO:0000313" key="20">
    <source>
        <dbReference type="Proteomes" id="UP000095285"/>
    </source>
</evidence>
<sequence length="800" mass="89966">MRTFRMEKRTLVIRAFFLQPYKIYYEGNALSPSCLIILLFISQSSLALQFVIYFEMALIAVEIFDVMSINRSIAYLENISCDESVMAVKRRLSEKLSLPINQIALRLDAKGKNLKDDLVVQDLNLPSKGAHLYIRILGPQIGWKTVFLLEYFGPLVIYPIFYLRPAEIYGLDASRYPVSYGVKFALVCWTLHYAKRLLETQFVHRFSNATMPLRNIFKNCGYYWAFAAFVSYFINHPLYTPPYFGFVQFATGLIGFIICEFGNFSVHLLLKNLRPLGTKVRKIPMPDANPMTLMFNVVSCPNYTYEVGSWLCFSCMTQSLPALIFAFAGFFQMAMWAKGKHHNYAMAAQALQAIVLCGGLGNRMTSLTDHIPKCMLPIAGIPMFWYPLNFLQKNSIREVIMVVAERLLGEIRQLLCSSALPPLSDLQIEFVKLSSAAEHWGTADVLRFIDARIKKDFIVVSGDFVTDVNLAPMLSLHAAENATLTCLLCDRVITGPVPGPKMKLSKGRDFIVLSENNQLLFNGSEEDYDETIAVHVDLLDKCRTAYFTAKYNDCHLYIMKKCISNIIKERKEFTSLKADLIPYILEKQNAKDGHELTEHLGIDPLDEKVQKFSFGTTAVKSLQYPLKCFAYLLPPENGFIVGHVNTIGAYFEINKAIIRFLSSFSEKIPVGQSIDGSGTASVSESYIHPTTRISLKNDGEVHAARSERSIIKRSVTGEKCVIEPKSKIIGSLLMDGCQINAGAQITNSIICSGAEIGENASISSSIVVCQQIVPANVKMHNELIVPNSEVELEKWTQELW</sequence>
<protein>
    <recommendedName>
        <fullName evidence="14">Translation initiation factor eIF2B subunit gamma</fullName>
        <ecNumber evidence="5">1.3.1.93</ecNumber>
    </recommendedName>
    <alternativeName>
        <fullName evidence="15">eIF2B GDP-GTP exchange factor subunit gamma</fullName>
    </alternativeName>
</protein>
<dbReference type="Gene3D" id="2.160.10.10">
    <property type="entry name" value="Hexapeptide repeat proteins"/>
    <property type="match status" value="1"/>
</dbReference>
<dbReference type="eggNOG" id="KOG1639">
    <property type="taxonomic scope" value="Eukaryota"/>
</dbReference>
<dbReference type="PANTHER" id="PTHR45989">
    <property type="entry name" value="TRANSLATION INITIATION FACTOR EIF-2B SUBUNIT GAMMA"/>
    <property type="match status" value="1"/>
</dbReference>
<reference evidence="21" key="2">
    <citation type="submission" date="2016-11" db="UniProtKB">
        <authorList>
            <consortium name="WormBaseParasite"/>
        </authorList>
    </citation>
    <scope>IDENTIFICATION</scope>
</reference>
<accession>A0A1I7VKY2</accession>
<feature type="transmembrane region" description="Helical" evidence="18">
    <location>
        <begin position="320"/>
        <end position="337"/>
    </location>
</feature>
<dbReference type="PANTHER" id="PTHR45989:SF1">
    <property type="entry name" value="TRANSLATION INITIATION FACTOR EIF-2B SUBUNIT GAMMA"/>
    <property type="match status" value="1"/>
</dbReference>
<dbReference type="GO" id="GO:0002183">
    <property type="term" value="P:cytoplasmic translational initiation"/>
    <property type="evidence" value="ECO:0007669"/>
    <property type="project" value="TreeGrafter"/>
</dbReference>
<keyword evidence="9" id="KW-0276">Fatty acid metabolism</keyword>
<dbReference type="InterPro" id="IPR056818">
    <property type="entry name" value="GlmU/GlgC-like_hexapep"/>
</dbReference>
<dbReference type="Proteomes" id="UP000095285">
    <property type="component" value="Unassembled WGS sequence"/>
</dbReference>
<keyword evidence="13" id="KW-0444">Lipid biosynthesis</keyword>
<keyword evidence="13" id="KW-0275">Fatty acid biosynthesis</keyword>
<evidence type="ECO:0000256" key="10">
    <source>
        <dbReference type="ARBA" id="ARBA00022917"/>
    </source>
</evidence>
<keyword evidence="8 18" id="KW-0812">Transmembrane</keyword>
<comment type="subunit">
    <text evidence="17">Component of the translation initiation factor 2B (eIF2B) complex which is a heterodecamer of two sets of five different subunits: alpha, beta, gamma, delta and epsilon. Subunits alpha, beta and delta comprise a regulatory subcomplex and subunits epsilon and gamma comprise a catalytic subcomplex. Within the complex, the hexameric regulatory complex resides at the center, with the two heterodimeric catalytic subcomplexes bound on opposite sides.</text>
</comment>
<dbReference type="AlphaFoldDB" id="A0A1I7VKY2"/>
<feature type="domain" description="Ubiquitin-like" evidence="19">
    <location>
        <begin position="78"/>
        <end position="125"/>
    </location>
</feature>
<dbReference type="EC" id="1.3.1.93" evidence="5"/>
<dbReference type="InterPro" id="IPR000626">
    <property type="entry name" value="Ubiquitin-like_dom"/>
</dbReference>
<keyword evidence="11 18" id="KW-1133">Transmembrane helix</keyword>
<dbReference type="Pfam" id="PF00483">
    <property type="entry name" value="NTP_transferase"/>
    <property type="match status" value="1"/>
</dbReference>
<evidence type="ECO:0000256" key="15">
    <source>
        <dbReference type="ARBA" id="ARBA00044229"/>
    </source>
</evidence>
<evidence type="ECO:0000256" key="16">
    <source>
        <dbReference type="ARBA" id="ARBA00045373"/>
    </source>
</evidence>
<evidence type="ECO:0000256" key="3">
    <source>
        <dbReference type="ARBA" id="ARBA00005194"/>
    </source>
</evidence>
<evidence type="ECO:0000256" key="5">
    <source>
        <dbReference type="ARBA" id="ARBA00012530"/>
    </source>
</evidence>
<dbReference type="PROSITE" id="PS50244">
    <property type="entry name" value="S5A_REDUCTASE"/>
    <property type="match status" value="1"/>
</dbReference>
<keyword evidence="7" id="KW-0396">Initiation factor</keyword>
<evidence type="ECO:0000256" key="11">
    <source>
        <dbReference type="ARBA" id="ARBA00022989"/>
    </source>
</evidence>
<evidence type="ECO:0000256" key="8">
    <source>
        <dbReference type="ARBA" id="ARBA00022692"/>
    </source>
</evidence>
<dbReference type="Pfam" id="PF24894">
    <property type="entry name" value="Hexapep_GlmU"/>
    <property type="match status" value="1"/>
</dbReference>
<organism evidence="20 21">
    <name type="scientific">Loa loa</name>
    <name type="common">Eye worm</name>
    <name type="synonym">Filaria loa</name>
    <dbReference type="NCBI Taxonomy" id="7209"/>
    <lineage>
        <taxon>Eukaryota</taxon>
        <taxon>Metazoa</taxon>
        <taxon>Ecdysozoa</taxon>
        <taxon>Nematoda</taxon>
        <taxon>Chromadorea</taxon>
        <taxon>Rhabditida</taxon>
        <taxon>Spirurina</taxon>
        <taxon>Spiruromorpha</taxon>
        <taxon>Filarioidea</taxon>
        <taxon>Onchocercidae</taxon>
        <taxon>Loa</taxon>
    </lineage>
</organism>
<dbReference type="STRING" id="7209.A0A1I7VKY2"/>
<comment type="pathway">
    <text evidence="3">Lipid metabolism; fatty acid biosynthesis.</text>
</comment>
<comment type="function">
    <text evidence="16">Acts as a component of the translation initiation factor 2B (eIF2B) complex, which catalyzes the exchange of GDP for GTP on the eukaryotic initiation factor 2 (eIF2) complex gamma subunit. Its guanine nucleotide exchange factor activity is repressed when bound to eIF2 complex phosphorylated on the alpha subunit, thereby limiting the amount of methionyl-initiator methionine tRNA available to the ribosome and consequently global translation is repressed.</text>
</comment>
<evidence type="ECO:0000256" key="1">
    <source>
        <dbReference type="ARBA" id="ARBA00004141"/>
    </source>
</evidence>
<keyword evidence="10" id="KW-0648">Protein biosynthesis</keyword>
<dbReference type="GO" id="GO:0005829">
    <property type="term" value="C:cytosol"/>
    <property type="evidence" value="ECO:0007669"/>
    <property type="project" value="UniProtKB-SubCell"/>
</dbReference>
<evidence type="ECO:0000256" key="4">
    <source>
        <dbReference type="ARBA" id="ARBA00007878"/>
    </source>
</evidence>
<dbReference type="GO" id="GO:0005085">
    <property type="term" value="F:guanyl-nucleotide exchange factor activity"/>
    <property type="evidence" value="ECO:0007669"/>
    <property type="project" value="TreeGrafter"/>
</dbReference>
<evidence type="ECO:0000256" key="6">
    <source>
        <dbReference type="ARBA" id="ARBA00022490"/>
    </source>
</evidence>
<evidence type="ECO:0000256" key="7">
    <source>
        <dbReference type="ARBA" id="ARBA00022540"/>
    </source>
</evidence>
<dbReference type="CDD" id="cd04198">
    <property type="entry name" value="eIF-2B_gamma_N"/>
    <property type="match status" value="1"/>
</dbReference>
<evidence type="ECO:0000256" key="13">
    <source>
        <dbReference type="ARBA" id="ARBA00023160"/>
    </source>
</evidence>
<keyword evidence="6" id="KW-0963">Cytoplasm</keyword>
<feature type="transmembrane region" description="Helical" evidence="18">
    <location>
        <begin position="246"/>
        <end position="270"/>
    </location>
</feature>
<feature type="transmembrane region" description="Helical" evidence="18">
    <location>
        <begin position="215"/>
        <end position="234"/>
    </location>
</feature>
<dbReference type="Gene3D" id="3.90.550.10">
    <property type="entry name" value="Spore Coat Polysaccharide Biosynthesis Protein SpsA, Chain A"/>
    <property type="match status" value="1"/>
</dbReference>
<dbReference type="Pfam" id="PF02544">
    <property type="entry name" value="Steroid_dh"/>
    <property type="match status" value="1"/>
</dbReference>
<dbReference type="GO" id="GO:0102758">
    <property type="term" value="F:very-long-chain enoyl-CoA reductase activity"/>
    <property type="evidence" value="ECO:0007669"/>
    <property type="project" value="UniProtKB-EC"/>
</dbReference>
<dbReference type="GO" id="GO:0006633">
    <property type="term" value="P:fatty acid biosynthetic process"/>
    <property type="evidence" value="ECO:0007669"/>
    <property type="project" value="UniProtKB-KW"/>
</dbReference>
<evidence type="ECO:0000313" key="21">
    <source>
        <dbReference type="WBParaSite" id="EN70_3712"/>
    </source>
</evidence>